<dbReference type="GO" id="GO:0005743">
    <property type="term" value="C:mitochondrial inner membrane"/>
    <property type="evidence" value="ECO:0007669"/>
    <property type="project" value="UniProtKB-SubCell"/>
</dbReference>
<evidence type="ECO:0000256" key="10">
    <source>
        <dbReference type="ARBA" id="ARBA00023136"/>
    </source>
</evidence>
<dbReference type="InterPro" id="IPR036656">
    <property type="entry name" value="QCR9_sf"/>
</dbReference>
<keyword evidence="5 13" id="KW-0812">Transmembrane</keyword>
<proteinExistence type="inferred from homology"/>
<name>A0A6J1PFX6_9HYME</name>
<dbReference type="Pfam" id="PF05365">
    <property type="entry name" value="UCR_UQCRX_QCR9"/>
    <property type="match status" value="1"/>
</dbReference>
<evidence type="ECO:0000256" key="1">
    <source>
        <dbReference type="ARBA" id="ARBA00004434"/>
    </source>
</evidence>
<evidence type="ECO:0000256" key="9">
    <source>
        <dbReference type="ARBA" id="ARBA00023128"/>
    </source>
</evidence>
<evidence type="ECO:0000256" key="11">
    <source>
        <dbReference type="ARBA" id="ARBA00068509"/>
    </source>
</evidence>
<evidence type="ECO:0000256" key="6">
    <source>
        <dbReference type="ARBA" id="ARBA00022792"/>
    </source>
</evidence>
<evidence type="ECO:0000313" key="15">
    <source>
        <dbReference type="RefSeq" id="XP_024868328.1"/>
    </source>
</evidence>
<keyword evidence="14" id="KW-1185">Reference proteome</keyword>
<dbReference type="InterPro" id="IPR008027">
    <property type="entry name" value="QCR9"/>
</dbReference>
<comment type="subcellular location">
    <subcellularLocation>
        <location evidence="1">Mitochondrion inner membrane</location>
        <topology evidence="1">Single-pass membrane protein</topology>
    </subcellularLocation>
</comment>
<keyword evidence="7" id="KW-0249">Electron transport</keyword>
<organism evidence="14 15">
    <name type="scientific">Temnothorax curvispinosus</name>
    <dbReference type="NCBI Taxonomy" id="300111"/>
    <lineage>
        <taxon>Eukaryota</taxon>
        <taxon>Metazoa</taxon>
        <taxon>Ecdysozoa</taxon>
        <taxon>Arthropoda</taxon>
        <taxon>Hexapoda</taxon>
        <taxon>Insecta</taxon>
        <taxon>Pterygota</taxon>
        <taxon>Neoptera</taxon>
        <taxon>Endopterygota</taxon>
        <taxon>Hymenoptera</taxon>
        <taxon>Apocrita</taxon>
        <taxon>Aculeata</taxon>
        <taxon>Formicoidea</taxon>
        <taxon>Formicidae</taxon>
        <taxon>Myrmicinae</taxon>
        <taxon>Temnothorax</taxon>
    </lineage>
</organism>
<keyword evidence="4" id="KW-0679">Respiratory chain</keyword>
<dbReference type="GeneID" id="112452361"/>
<accession>A0A6J1PFX6</accession>
<dbReference type="FunFam" id="1.20.5.260:FF:000001">
    <property type="entry name" value="Cytochrome b-c1 complex subunit 9"/>
    <property type="match status" value="1"/>
</dbReference>
<dbReference type="PANTHER" id="PTHR12980:SF0">
    <property type="entry name" value="CYTOCHROME B-C1 COMPLEX SUBUNIT 9"/>
    <property type="match status" value="1"/>
</dbReference>
<dbReference type="OrthoDB" id="44067at2759"/>
<dbReference type="PANTHER" id="PTHR12980">
    <property type="entry name" value="UBIQUINOL-CYTOCHROME C REDUCTASE COMPLEX, SUBUNIT X"/>
    <property type="match status" value="1"/>
</dbReference>
<keyword evidence="9" id="KW-0496">Mitochondrion</keyword>
<dbReference type="Gene3D" id="1.20.5.260">
    <property type="entry name" value="Cytochrome b-c1 complex subunit 9"/>
    <property type="match status" value="1"/>
</dbReference>
<protein>
    <recommendedName>
        <fullName evidence="11">Cytochrome b-c1 complex subunit 9</fullName>
    </recommendedName>
    <alternativeName>
        <fullName evidence="12">Complex III subunit X</fullName>
    </alternativeName>
</protein>
<dbReference type="Proteomes" id="UP000504618">
    <property type="component" value="Unplaced"/>
</dbReference>
<keyword evidence="10 13" id="KW-0472">Membrane</keyword>
<evidence type="ECO:0000256" key="3">
    <source>
        <dbReference type="ARBA" id="ARBA00022448"/>
    </source>
</evidence>
<evidence type="ECO:0000256" key="2">
    <source>
        <dbReference type="ARBA" id="ARBA00007856"/>
    </source>
</evidence>
<dbReference type="AlphaFoldDB" id="A0A6J1PFX6"/>
<evidence type="ECO:0000256" key="13">
    <source>
        <dbReference type="SAM" id="Phobius"/>
    </source>
</evidence>
<evidence type="ECO:0000313" key="14">
    <source>
        <dbReference type="Proteomes" id="UP000504618"/>
    </source>
</evidence>
<dbReference type="SUPFAM" id="SSF81514">
    <property type="entry name" value="Subunit X (non-heme 7 kDa protein) of cytochrome bc1 complex (Ubiquinol-cytochrome c reductase)"/>
    <property type="match status" value="1"/>
</dbReference>
<evidence type="ECO:0000256" key="8">
    <source>
        <dbReference type="ARBA" id="ARBA00022989"/>
    </source>
</evidence>
<evidence type="ECO:0000256" key="7">
    <source>
        <dbReference type="ARBA" id="ARBA00022982"/>
    </source>
</evidence>
<keyword evidence="3" id="KW-0813">Transport</keyword>
<dbReference type="RefSeq" id="XP_024868328.1">
    <property type="nucleotide sequence ID" value="XM_025012560.1"/>
</dbReference>
<keyword evidence="8 13" id="KW-1133">Transmembrane helix</keyword>
<gene>
    <name evidence="15" type="primary">LOC112452361</name>
</gene>
<comment type="similarity">
    <text evidence="2">Belongs to the UQCR10/QCR9 family.</text>
</comment>
<sequence length="84" mass="10239">MLRTTARLFYRYVFKRSSTFTLGVVISAMFFERAYDQACDYIHETVNKGRLWKHIKHRYENSIMETRYTRRDQAKPSINNEENH</sequence>
<evidence type="ECO:0000256" key="5">
    <source>
        <dbReference type="ARBA" id="ARBA00022692"/>
    </source>
</evidence>
<reference evidence="15" key="1">
    <citation type="submission" date="2025-08" db="UniProtKB">
        <authorList>
            <consortium name="RefSeq"/>
        </authorList>
    </citation>
    <scope>IDENTIFICATION</scope>
    <source>
        <tissue evidence="15">Whole body</tissue>
    </source>
</reference>
<dbReference type="GO" id="GO:0006122">
    <property type="term" value="P:mitochondrial electron transport, ubiquinol to cytochrome c"/>
    <property type="evidence" value="ECO:0007669"/>
    <property type="project" value="InterPro"/>
</dbReference>
<feature type="transmembrane region" description="Helical" evidence="13">
    <location>
        <begin position="12"/>
        <end position="31"/>
    </location>
</feature>
<dbReference type="GO" id="GO:0045275">
    <property type="term" value="C:respiratory chain complex III"/>
    <property type="evidence" value="ECO:0007669"/>
    <property type="project" value="InterPro"/>
</dbReference>
<keyword evidence="6" id="KW-0999">Mitochondrion inner membrane</keyword>
<evidence type="ECO:0000256" key="12">
    <source>
        <dbReference type="ARBA" id="ARBA00076299"/>
    </source>
</evidence>
<evidence type="ECO:0000256" key="4">
    <source>
        <dbReference type="ARBA" id="ARBA00022660"/>
    </source>
</evidence>
<dbReference type="CTD" id="45401"/>